<dbReference type="AlphaFoldDB" id="A0A3N2PIV6"/>
<dbReference type="RefSeq" id="XP_028462281.1">
    <property type="nucleotide sequence ID" value="XM_028614639.1"/>
</dbReference>
<organism evidence="2 3">
    <name type="scientific">Sodiomyces alkalinus (strain CBS 110278 / VKM F-3762 / F11)</name>
    <name type="common">Alkaliphilic filamentous fungus</name>
    <dbReference type="NCBI Taxonomy" id="1314773"/>
    <lineage>
        <taxon>Eukaryota</taxon>
        <taxon>Fungi</taxon>
        <taxon>Dikarya</taxon>
        <taxon>Ascomycota</taxon>
        <taxon>Pezizomycotina</taxon>
        <taxon>Sordariomycetes</taxon>
        <taxon>Hypocreomycetidae</taxon>
        <taxon>Glomerellales</taxon>
        <taxon>Plectosphaerellaceae</taxon>
        <taxon>Sodiomyces</taxon>
    </lineage>
</organism>
<dbReference type="EMBL" id="ML119069">
    <property type="protein sequence ID" value="ROT34475.1"/>
    <property type="molecule type" value="Genomic_DNA"/>
</dbReference>
<keyword evidence="3" id="KW-1185">Reference proteome</keyword>
<gene>
    <name evidence="2" type="ORF">SODALDRAFT_364402</name>
</gene>
<sequence length="245" mass="27140">MRGSQGKTERQTQFIDATAKVQRTDRQAAGGWAKESTTQLYVSTSFPGQVLICKFQTSSTSSCPDQPEPSRSLSSSDSPIRNRRLSSQLQPNFTMKFALAASLIGMTLACPPPAPRPEYQGGYIRLIPCWWEQAGYCLPWLDPNTQQQVFPDQNFVVVVGISDACVGVIAEEHARELDGRPTYGWTEQHGQQTVIGNTLVITGMTDLVIQRYQNMRYVWQCPDPYAPCHDQTAPAIPPRETGALG</sequence>
<dbReference type="OrthoDB" id="4842856at2759"/>
<dbReference type="Proteomes" id="UP000272025">
    <property type="component" value="Unassembled WGS sequence"/>
</dbReference>
<accession>A0A3N2PIV6</accession>
<name>A0A3N2PIV6_SODAK</name>
<reference evidence="2 3" key="1">
    <citation type="journal article" date="2018" name="Mol. Ecol.">
        <title>The obligate alkalophilic soda-lake fungus Sodiomyces alkalinus has shifted to a protein diet.</title>
        <authorList>
            <person name="Grum-Grzhimaylo A.A."/>
            <person name="Falkoski D.L."/>
            <person name="van den Heuvel J."/>
            <person name="Valero-Jimenez C.A."/>
            <person name="Min B."/>
            <person name="Choi I.G."/>
            <person name="Lipzen A."/>
            <person name="Daum C.G."/>
            <person name="Aanen D.K."/>
            <person name="Tsang A."/>
            <person name="Henrissat B."/>
            <person name="Bilanenko E.N."/>
            <person name="de Vries R.P."/>
            <person name="van Kan J.A.L."/>
            <person name="Grigoriev I.V."/>
            <person name="Debets A.J.M."/>
        </authorList>
    </citation>
    <scope>NUCLEOTIDE SEQUENCE [LARGE SCALE GENOMIC DNA]</scope>
    <source>
        <strain evidence="2 3">F11</strain>
    </source>
</reference>
<evidence type="ECO:0000256" key="1">
    <source>
        <dbReference type="SAM" id="MobiDB-lite"/>
    </source>
</evidence>
<feature type="region of interest" description="Disordered" evidence="1">
    <location>
        <begin position="59"/>
        <end position="81"/>
    </location>
</feature>
<evidence type="ECO:0000313" key="2">
    <source>
        <dbReference type="EMBL" id="ROT34475.1"/>
    </source>
</evidence>
<dbReference type="GeneID" id="39583117"/>
<evidence type="ECO:0000313" key="3">
    <source>
        <dbReference type="Proteomes" id="UP000272025"/>
    </source>
</evidence>
<protein>
    <submittedName>
        <fullName evidence="2">Uncharacterized protein</fullName>
    </submittedName>
</protein>
<proteinExistence type="predicted"/>